<keyword evidence="1" id="KW-0479">Metal-binding</keyword>
<dbReference type="PROSITE" id="PS00028">
    <property type="entry name" value="ZINC_FINGER_C2H2_1"/>
    <property type="match status" value="2"/>
</dbReference>
<feature type="domain" description="C2H2-type" evidence="3">
    <location>
        <begin position="98"/>
        <end position="125"/>
    </location>
</feature>
<dbReference type="STRING" id="13333.W1PB95"/>
<dbReference type="SMART" id="SM00355">
    <property type="entry name" value="ZnF_C2H2"/>
    <property type="match status" value="2"/>
</dbReference>
<keyword evidence="1" id="KW-0862">Zinc</keyword>
<dbReference type="OMA" id="CHASPPE"/>
<sequence length="238" mass="26591">MGKSPVFLPSWSLTGKRGRKEQQDHDSLSPQDHETAHLLFMLSCSSPSHSSTRPSPTSSTTTTTTTTSEPHTHSRPYTTASSCIKEDNESTGTMKLQHLCTKCGKGFASHQALGGHRASHRRVKGCFASEEERESPVQNAQEKDSEKHRCSVCFKLFASGQALGGHKRCHWDRNRVREREGGFESEGREREDGFEMEGEGRERVGEFEMEGEGRERGSGFFLDLNQPPPIEDLQDCFS</sequence>
<dbReference type="PROSITE" id="PS50157">
    <property type="entry name" value="ZINC_FINGER_C2H2_2"/>
    <property type="match status" value="2"/>
</dbReference>
<evidence type="ECO:0000313" key="5">
    <source>
        <dbReference type="Proteomes" id="UP000017836"/>
    </source>
</evidence>
<evidence type="ECO:0000256" key="2">
    <source>
        <dbReference type="SAM" id="MobiDB-lite"/>
    </source>
</evidence>
<dbReference type="Gene3D" id="3.30.160.60">
    <property type="entry name" value="Classic Zinc Finger"/>
    <property type="match status" value="1"/>
</dbReference>
<keyword evidence="5" id="KW-1185">Reference proteome</keyword>
<reference evidence="5" key="1">
    <citation type="journal article" date="2013" name="Science">
        <title>The Amborella genome and the evolution of flowering plants.</title>
        <authorList>
            <consortium name="Amborella Genome Project"/>
        </authorList>
    </citation>
    <scope>NUCLEOTIDE SEQUENCE [LARGE SCALE GENOMIC DNA]</scope>
</reference>
<name>W1PB95_AMBTC</name>
<dbReference type="GO" id="GO:0006355">
    <property type="term" value="P:regulation of DNA-templated transcription"/>
    <property type="evidence" value="ECO:0000318"/>
    <property type="project" value="GO_Central"/>
</dbReference>
<dbReference type="InterPro" id="IPR013087">
    <property type="entry name" value="Znf_C2H2_type"/>
</dbReference>
<dbReference type="Gramene" id="ERN05203">
    <property type="protein sequence ID" value="ERN05203"/>
    <property type="gene ID" value="AMTR_s00007p00035530"/>
</dbReference>
<feature type="region of interest" description="Disordered" evidence="2">
    <location>
        <begin position="180"/>
        <end position="238"/>
    </location>
</feature>
<dbReference type="GO" id="GO:0008270">
    <property type="term" value="F:zinc ion binding"/>
    <property type="evidence" value="ECO:0007669"/>
    <property type="project" value="UniProtKB-KW"/>
</dbReference>
<evidence type="ECO:0000256" key="1">
    <source>
        <dbReference type="PROSITE-ProRule" id="PRU00042"/>
    </source>
</evidence>
<protein>
    <recommendedName>
        <fullName evidence="3">C2H2-type domain-containing protein</fullName>
    </recommendedName>
</protein>
<feature type="domain" description="C2H2-type" evidence="3">
    <location>
        <begin position="148"/>
        <end position="175"/>
    </location>
</feature>
<dbReference type="SUPFAM" id="SSF57667">
    <property type="entry name" value="beta-beta-alpha zinc fingers"/>
    <property type="match status" value="1"/>
</dbReference>
<keyword evidence="1" id="KW-0863">Zinc-finger</keyword>
<dbReference type="GO" id="GO:0003700">
    <property type="term" value="F:DNA-binding transcription factor activity"/>
    <property type="evidence" value="ECO:0000318"/>
    <property type="project" value="GO_Central"/>
</dbReference>
<dbReference type="PANTHER" id="PTHR47591:SF1">
    <property type="entry name" value="ZINC FINGER PROTEIN ZAT2-RELATED"/>
    <property type="match status" value="1"/>
</dbReference>
<dbReference type="HOGENOM" id="CLU_1167239_0_0_1"/>
<dbReference type="PANTHER" id="PTHR47591">
    <property type="entry name" value="ZINC FINGER PROTEIN ZAT2-RELATED"/>
    <property type="match status" value="1"/>
</dbReference>
<proteinExistence type="predicted"/>
<dbReference type="InterPro" id="IPR036236">
    <property type="entry name" value="Znf_C2H2_sf"/>
</dbReference>
<feature type="region of interest" description="Disordered" evidence="2">
    <location>
        <begin position="1"/>
        <end position="81"/>
    </location>
</feature>
<dbReference type="GO" id="GO:0005634">
    <property type="term" value="C:nucleus"/>
    <property type="evidence" value="ECO:0000318"/>
    <property type="project" value="GO_Central"/>
</dbReference>
<evidence type="ECO:0000313" key="4">
    <source>
        <dbReference type="EMBL" id="ERN05203.1"/>
    </source>
</evidence>
<dbReference type="GO" id="GO:0000976">
    <property type="term" value="F:transcription cis-regulatory region binding"/>
    <property type="evidence" value="ECO:0000318"/>
    <property type="project" value="GO_Central"/>
</dbReference>
<accession>W1PB95</accession>
<dbReference type="EMBL" id="KI394011">
    <property type="protein sequence ID" value="ERN05203.1"/>
    <property type="molecule type" value="Genomic_DNA"/>
</dbReference>
<dbReference type="AlphaFoldDB" id="W1PB95"/>
<evidence type="ECO:0000259" key="3">
    <source>
        <dbReference type="PROSITE" id="PS50157"/>
    </source>
</evidence>
<feature type="compositionally biased region" description="Basic and acidic residues" evidence="2">
    <location>
        <begin position="180"/>
        <end position="217"/>
    </location>
</feature>
<dbReference type="Proteomes" id="UP000017836">
    <property type="component" value="Unassembled WGS sequence"/>
</dbReference>
<dbReference type="eggNOG" id="KOG1721">
    <property type="taxonomic scope" value="Eukaryota"/>
</dbReference>
<organism evidence="4 5">
    <name type="scientific">Amborella trichopoda</name>
    <dbReference type="NCBI Taxonomy" id="13333"/>
    <lineage>
        <taxon>Eukaryota</taxon>
        <taxon>Viridiplantae</taxon>
        <taxon>Streptophyta</taxon>
        <taxon>Embryophyta</taxon>
        <taxon>Tracheophyta</taxon>
        <taxon>Spermatophyta</taxon>
        <taxon>Magnoliopsida</taxon>
        <taxon>Amborellales</taxon>
        <taxon>Amborellaceae</taxon>
        <taxon>Amborella</taxon>
    </lineage>
</organism>
<feature type="compositionally biased region" description="Low complexity" evidence="2">
    <location>
        <begin position="43"/>
        <end position="69"/>
    </location>
</feature>
<gene>
    <name evidence="4" type="ORF">AMTR_s00007p00035530</name>
</gene>
<feature type="compositionally biased region" description="Basic and acidic residues" evidence="2">
    <location>
        <begin position="20"/>
        <end position="36"/>
    </location>
</feature>
<dbReference type="Pfam" id="PF13912">
    <property type="entry name" value="zf-C2H2_6"/>
    <property type="match status" value="2"/>
</dbReference>